<feature type="chain" id="PRO_5013029098" description="Lipoprotein" evidence="1">
    <location>
        <begin position="24"/>
        <end position="101"/>
    </location>
</feature>
<reference evidence="3" key="1">
    <citation type="submission" date="2017-06" db="EMBL/GenBank/DDBJ databases">
        <authorList>
            <person name="Rodrigo-Torres L."/>
            <person name="Arahal R.D."/>
            <person name="Lucena T."/>
        </authorList>
    </citation>
    <scope>NUCLEOTIDE SEQUENCE [LARGE SCALE GENOMIC DNA]</scope>
    <source>
        <strain evidence="3">CECT 9190</strain>
    </source>
</reference>
<name>A0A1Y6M879_9GAMM</name>
<evidence type="ECO:0008006" key="4">
    <source>
        <dbReference type="Google" id="ProtNLM"/>
    </source>
</evidence>
<organism evidence="2 3">
    <name type="scientific">Photobacterium malacitanum</name>
    <dbReference type="NCBI Taxonomy" id="2204294"/>
    <lineage>
        <taxon>Bacteria</taxon>
        <taxon>Pseudomonadati</taxon>
        <taxon>Pseudomonadota</taxon>
        <taxon>Gammaproteobacteria</taxon>
        <taxon>Vibrionales</taxon>
        <taxon>Vibrionaceae</taxon>
        <taxon>Photobacterium</taxon>
    </lineage>
</organism>
<dbReference type="EMBL" id="FYAK01000001">
    <property type="protein sequence ID" value="SMY31958.1"/>
    <property type="molecule type" value="Genomic_DNA"/>
</dbReference>
<dbReference type="Proteomes" id="UP000195963">
    <property type="component" value="Unassembled WGS sequence"/>
</dbReference>
<keyword evidence="3" id="KW-1185">Reference proteome</keyword>
<evidence type="ECO:0000256" key="1">
    <source>
        <dbReference type="SAM" id="SignalP"/>
    </source>
</evidence>
<feature type="signal peptide" evidence="1">
    <location>
        <begin position="1"/>
        <end position="23"/>
    </location>
</feature>
<proteinExistence type="predicted"/>
<keyword evidence="1" id="KW-0732">Signal</keyword>
<dbReference type="RefSeq" id="WP_087843590.1">
    <property type="nucleotide sequence ID" value="NZ_FYAK01000001.1"/>
</dbReference>
<accession>A0A1Y6M879</accession>
<evidence type="ECO:0000313" key="3">
    <source>
        <dbReference type="Proteomes" id="UP000195963"/>
    </source>
</evidence>
<gene>
    <name evidence="2" type="ORF">PMAL9190_00284</name>
</gene>
<evidence type="ECO:0000313" key="2">
    <source>
        <dbReference type="EMBL" id="SMY31958.1"/>
    </source>
</evidence>
<protein>
    <recommendedName>
        <fullName evidence="4">Lipoprotein</fullName>
    </recommendedName>
</protein>
<dbReference type="AlphaFoldDB" id="A0A1Y6M879"/>
<dbReference type="PROSITE" id="PS51257">
    <property type="entry name" value="PROKAR_LIPOPROTEIN"/>
    <property type="match status" value="1"/>
</dbReference>
<sequence length="101" mass="11518">MKSQLMVIVGLCIIIAGCSSHQAQQMGIKGGSINSYARQMSNSQLCATYLKQQPTNQTRVSLAAEWRHRKLSRAYCLKQENEWYLTKFAKWLVNEKPAEPK</sequence>